<organism evidence="1">
    <name type="scientific">uncultured Solirubrobacteraceae bacterium</name>
    <dbReference type="NCBI Taxonomy" id="1162706"/>
    <lineage>
        <taxon>Bacteria</taxon>
        <taxon>Bacillati</taxon>
        <taxon>Actinomycetota</taxon>
        <taxon>Thermoleophilia</taxon>
        <taxon>Solirubrobacterales</taxon>
        <taxon>Solirubrobacteraceae</taxon>
        <taxon>environmental samples</taxon>
    </lineage>
</organism>
<name>A0A6J4SQX1_9ACTN</name>
<gene>
    <name evidence="1" type="ORF">AVDCRST_MAG30-2021</name>
</gene>
<dbReference type="AlphaFoldDB" id="A0A6J4SQX1"/>
<accession>A0A6J4SQX1</accession>
<dbReference type="EMBL" id="CADCVS010000267">
    <property type="protein sequence ID" value="CAA9502886.1"/>
    <property type="molecule type" value="Genomic_DNA"/>
</dbReference>
<proteinExistence type="predicted"/>
<protein>
    <submittedName>
        <fullName evidence="1">Uncharacterized protein</fullName>
    </submittedName>
</protein>
<reference evidence="1" key="1">
    <citation type="submission" date="2020-02" db="EMBL/GenBank/DDBJ databases">
        <authorList>
            <person name="Meier V. D."/>
        </authorList>
    </citation>
    <scope>NUCLEOTIDE SEQUENCE</scope>
    <source>
        <strain evidence="1">AVDCRST_MAG30</strain>
    </source>
</reference>
<evidence type="ECO:0000313" key="1">
    <source>
        <dbReference type="EMBL" id="CAA9502886.1"/>
    </source>
</evidence>
<sequence length="61" mass="6712">MAKSATIEPKKKCCRDKPRCKRCPVVCKRLAKQGLAEKTADGTFVLSVTVKKKHLRAARGA</sequence>